<dbReference type="PROSITE" id="PS50862">
    <property type="entry name" value="AA_TRNA_LIGASE_II"/>
    <property type="match status" value="1"/>
</dbReference>
<evidence type="ECO:0000256" key="15">
    <source>
        <dbReference type="ARBA" id="ARBA00048823"/>
    </source>
</evidence>
<evidence type="ECO:0000256" key="2">
    <source>
        <dbReference type="ARBA" id="ARBA00005045"/>
    </source>
</evidence>
<evidence type="ECO:0000256" key="10">
    <source>
        <dbReference type="ARBA" id="ARBA00023146"/>
    </source>
</evidence>
<evidence type="ECO:0000256" key="7">
    <source>
        <dbReference type="ARBA" id="ARBA00022741"/>
    </source>
</evidence>
<keyword evidence="7" id="KW-0547">Nucleotide-binding</keyword>
<evidence type="ECO:0000256" key="6">
    <source>
        <dbReference type="ARBA" id="ARBA00022598"/>
    </source>
</evidence>
<comment type="subcellular location">
    <subcellularLocation>
        <location evidence="1">Cytoplasm</location>
    </subcellularLocation>
</comment>
<dbReference type="InterPro" id="IPR006195">
    <property type="entry name" value="aa-tRNA-synth_II"/>
</dbReference>
<comment type="catalytic activity">
    <reaction evidence="15">
        <text>tRNA(Ser) + L-serine + ATP = L-seryl-tRNA(Ser) + AMP + diphosphate + H(+)</text>
        <dbReference type="Rhea" id="RHEA:12292"/>
        <dbReference type="Rhea" id="RHEA-COMP:9669"/>
        <dbReference type="Rhea" id="RHEA-COMP:9703"/>
        <dbReference type="ChEBI" id="CHEBI:15378"/>
        <dbReference type="ChEBI" id="CHEBI:30616"/>
        <dbReference type="ChEBI" id="CHEBI:33019"/>
        <dbReference type="ChEBI" id="CHEBI:33384"/>
        <dbReference type="ChEBI" id="CHEBI:78442"/>
        <dbReference type="ChEBI" id="CHEBI:78533"/>
        <dbReference type="ChEBI" id="CHEBI:456215"/>
        <dbReference type="EC" id="6.1.1.11"/>
    </reaction>
</comment>
<reference evidence="18" key="1">
    <citation type="submission" date="2018-05" db="EMBL/GenBank/DDBJ databases">
        <authorList>
            <person name="Lanie J.A."/>
            <person name="Ng W.-L."/>
            <person name="Kazmierczak K.M."/>
            <person name="Andrzejewski T.M."/>
            <person name="Davidsen T.M."/>
            <person name="Wayne K.J."/>
            <person name="Tettelin H."/>
            <person name="Glass J.I."/>
            <person name="Rusch D."/>
            <person name="Podicherti R."/>
            <person name="Tsui H.-C.T."/>
            <person name="Winkler M.E."/>
        </authorList>
    </citation>
    <scope>NUCLEOTIDE SEQUENCE</scope>
</reference>
<dbReference type="InterPro" id="IPR015866">
    <property type="entry name" value="Ser-tRNA-synth_1_N"/>
</dbReference>
<evidence type="ECO:0000256" key="16">
    <source>
        <dbReference type="SAM" id="Coils"/>
    </source>
</evidence>
<dbReference type="PANTHER" id="PTHR43697:SF1">
    <property type="entry name" value="SERINE--TRNA LIGASE"/>
    <property type="match status" value="1"/>
</dbReference>
<dbReference type="EMBL" id="UINC01000664">
    <property type="protein sequence ID" value="SUZ59109.1"/>
    <property type="molecule type" value="Genomic_DNA"/>
</dbReference>
<gene>
    <name evidence="18" type="ORF">METZ01_LOCUS11963</name>
</gene>
<dbReference type="HAMAP" id="MF_00176">
    <property type="entry name" value="Ser_tRNA_synth_type1"/>
    <property type="match status" value="1"/>
</dbReference>
<keyword evidence="16" id="KW-0175">Coiled coil</keyword>
<dbReference type="SUPFAM" id="SSF55681">
    <property type="entry name" value="Class II aaRS and biotin synthetases"/>
    <property type="match status" value="1"/>
</dbReference>
<dbReference type="InterPro" id="IPR002317">
    <property type="entry name" value="Ser-tRNA-ligase_type_1"/>
</dbReference>
<sequence length="424" mass="48241">MLDPKRIRADKNYVTKNLARRGVKFNLNEVIQLDAQRRQLQSELDDLRGEKNRVSKEIGSAKIKADAISESKSRMRELNQDLKNTEKELNKLSAQLNAFYLSIPNLLHDSVPDGNEESMNQEIRVCGEPKVFDFKAKDHVELGQDLGLFDFETAAKISGSRFAVFKNDLARLHRALIQFMIDIHTQENHYTEYYVPSLVKSSSLEGTGNLPKFKDDLFKIDSDDDFYLIPTAEVPLTNLVRDTILHTDELPKKFVAHTPCYRSEAGSYGKDTRGMIRQHQFEKVELVHVVKPEESYDALEELTQNAESILIKLGLPYRVVLLCSGDSSFAAAKTYDIEVWLPSQDRYREISSCSNCEAFQARRMKARWKNEQTGQNEFVHTLNGSGLAVGRTLIAILENYQQKDGTIAVPEVMLPYMGNQQVIG</sequence>
<dbReference type="Pfam" id="PF02403">
    <property type="entry name" value="Seryl_tRNA_N"/>
    <property type="match status" value="1"/>
</dbReference>
<evidence type="ECO:0000256" key="12">
    <source>
        <dbReference type="ARBA" id="ARBA00033352"/>
    </source>
</evidence>
<dbReference type="InterPro" id="IPR042103">
    <property type="entry name" value="SerRS_1_N_sf"/>
</dbReference>
<evidence type="ECO:0000256" key="11">
    <source>
        <dbReference type="ARBA" id="ARBA00031113"/>
    </source>
</evidence>
<feature type="coiled-coil region" evidence="16">
    <location>
        <begin position="30"/>
        <end position="102"/>
    </location>
</feature>
<comment type="similarity">
    <text evidence="3">Belongs to the class-II aminoacyl-tRNA synthetase family. Type-1 seryl-tRNA synthetase subfamily.</text>
</comment>
<accession>A0A381NY19</accession>
<dbReference type="CDD" id="cd00770">
    <property type="entry name" value="SerRS_core"/>
    <property type="match status" value="1"/>
</dbReference>
<evidence type="ECO:0000256" key="9">
    <source>
        <dbReference type="ARBA" id="ARBA00022917"/>
    </source>
</evidence>
<dbReference type="GO" id="GO:0004828">
    <property type="term" value="F:serine-tRNA ligase activity"/>
    <property type="evidence" value="ECO:0007669"/>
    <property type="project" value="UniProtKB-EC"/>
</dbReference>
<evidence type="ECO:0000256" key="4">
    <source>
        <dbReference type="ARBA" id="ARBA00012840"/>
    </source>
</evidence>
<evidence type="ECO:0000256" key="13">
    <source>
        <dbReference type="ARBA" id="ARBA00039158"/>
    </source>
</evidence>
<dbReference type="GO" id="GO:0005524">
    <property type="term" value="F:ATP binding"/>
    <property type="evidence" value="ECO:0007669"/>
    <property type="project" value="UniProtKB-KW"/>
</dbReference>
<evidence type="ECO:0000259" key="17">
    <source>
        <dbReference type="PROSITE" id="PS50862"/>
    </source>
</evidence>
<dbReference type="Pfam" id="PF00587">
    <property type="entry name" value="tRNA-synt_2b"/>
    <property type="match status" value="1"/>
</dbReference>
<dbReference type="GO" id="GO:0005737">
    <property type="term" value="C:cytoplasm"/>
    <property type="evidence" value="ECO:0007669"/>
    <property type="project" value="UniProtKB-SubCell"/>
</dbReference>
<evidence type="ECO:0000256" key="5">
    <source>
        <dbReference type="ARBA" id="ARBA00022490"/>
    </source>
</evidence>
<dbReference type="GO" id="GO:0006434">
    <property type="term" value="P:seryl-tRNA aminoacylation"/>
    <property type="evidence" value="ECO:0007669"/>
    <property type="project" value="InterPro"/>
</dbReference>
<dbReference type="PRINTS" id="PR00981">
    <property type="entry name" value="TRNASYNTHSER"/>
</dbReference>
<dbReference type="InterPro" id="IPR033729">
    <property type="entry name" value="SerRS_core"/>
</dbReference>
<dbReference type="InterPro" id="IPR045864">
    <property type="entry name" value="aa-tRNA-synth_II/BPL/LPL"/>
</dbReference>
<name>A0A381NY19_9ZZZZ</name>
<evidence type="ECO:0000313" key="18">
    <source>
        <dbReference type="EMBL" id="SUZ59109.1"/>
    </source>
</evidence>
<keyword evidence="6" id="KW-0436">Ligase</keyword>
<dbReference type="SUPFAM" id="SSF46589">
    <property type="entry name" value="tRNA-binding arm"/>
    <property type="match status" value="1"/>
</dbReference>
<dbReference type="PANTHER" id="PTHR43697">
    <property type="entry name" value="SERYL-TRNA SYNTHETASE"/>
    <property type="match status" value="1"/>
</dbReference>
<keyword evidence="8" id="KW-0067">ATP-binding</keyword>
<dbReference type="PIRSF" id="PIRSF001529">
    <property type="entry name" value="Ser-tRNA-synth_IIa"/>
    <property type="match status" value="1"/>
</dbReference>
<keyword evidence="9" id="KW-0648">Protein biosynthesis</keyword>
<evidence type="ECO:0000256" key="1">
    <source>
        <dbReference type="ARBA" id="ARBA00004496"/>
    </source>
</evidence>
<keyword evidence="10" id="KW-0030">Aminoacyl-tRNA synthetase</keyword>
<keyword evidence="5" id="KW-0963">Cytoplasm</keyword>
<dbReference type="AlphaFoldDB" id="A0A381NY19"/>
<dbReference type="Gene3D" id="1.10.287.40">
    <property type="entry name" value="Serine-tRNA synthetase, tRNA binding domain"/>
    <property type="match status" value="1"/>
</dbReference>
<feature type="domain" description="Aminoacyl-transfer RNA synthetases class-II family profile" evidence="17">
    <location>
        <begin position="138"/>
        <end position="410"/>
    </location>
</feature>
<dbReference type="Gene3D" id="3.30.930.10">
    <property type="entry name" value="Bira Bifunctional Protein, Domain 2"/>
    <property type="match status" value="1"/>
</dbReference>
<comment type="catalytic activity">
    <reaction evidence="14">
        <text>tRNA(Sec) + L-serine + ATP = L-seryl-tRNA(Sec) + AMP + diphosphate + H(+)</text>
        <dbReference type="Rhea" id="RHEA:42580"/>
        <dbReference type="Rhea" id="RHEA-COMP:9742"/>
        <dbReference type="Rhea" id="RHEA-COMP:10128"/>
        <dbReference type="ChEBI" id="CHEBI:15378"/>
        <dbReference type="ChEBI" id="CHEBI:30616"/>
        <dbReference type="ChEBI" id="CHEBI:33019"/>
        <dbReference type="ChEBI" id="CHEBI:33384"/>
        <dbReference type="ChEBI" id="CHEBI:78442"/>
        <dbReference type="ChEBI" id="CHEBI:78533"/>
        <dbReference type="ChEBI" id="CHEBI:456215"/>
        <dbReference type="EC" id="6.1.1.11"/>
    </reaction>
</comment>
<dbReference type="NCBIfam" id="TIGR00414">
    <property type="entry name" value="serS"/>
    <property type="match status" value="1"/>
</dbReference>
<evidence type="ECO:0000256" key="8">
    <source>
        <dbReference type="ARBA" id="ARBA00022840"/>
    </source>
</evidence>
<evidence type="ECO:0000256" key="3">
    <source>
        <dbReference type="ARBA" id="ARBA00010728"/>
    </source>
</evidence>
<proteinExistence type="inferred from homology"/>
<comment type="pathway">
    <text evidence="2">Aminoacyl-tRNA biosynthesis; selenocysteinyl-tRNA(Sec) biosynthesis; L-seryl-tRNA(Sec) from L-serine and tRNA(Sec): step 1/1.</text>
</comment>
<protein>
    <recommendedName>
        <fullName evidence="13">Serine--tRNA ligase</fullName>
        <ecNumber evidence="4">6.1.1.11</ecNumber>
    </recommendedName>
    <alternativeName>
        <fullName evidence="11">Seryl-tRNA synthetase</fullName>
    </alternativeName>
    <alternativeName>
        <fullName evidence="12">Seryl-tRNA(Ser/Sec) synthetase</fullName>
    </alternativeName>
</protein>
<evidence type="ECO:0000256" key="14">
    <source>
        <dbReference type="ARBA" id="ARBA00047929"/>
    </source>
</evidence>
<dbReference type="InterPro" id="IPR002314">
    <property type="entry name" value="aa-tRNA-synt_IIb"/>
</dbReference>
<dbReference type="InterPro" id="IPR010978">
    <property type="entry name" value="tRNA-bd_arm"/>
</dbReference>
<dbReference type="EC" id="6.1.1.11" evidence="4"/>
<organism evidence="18">
    <name type="scientific">marine metagenome</name>
    <dbReference type="NCBI Taxonomy" id="408172"/>
    <lineage>
        <taxon>unclassified sequences</taxon>
        <taxon>metagenomes</taxon>
        <taxon>ecological metagenomes</taxon>
    </lineage>
</organism>